<evidence type="ECO:0008006" key="4">
    <source>
        <dbReference type="Google" id="ProtNLM"/>
    </source>
</evidence>
<proteinExistence type="predicted"/>
<organism evidence="2 3">
    <name type="scientific">Cannabis sativa</name>
    <name type="common">Hemp</name>
    <name type="synonym">Marijuana</name>
    <dbReference type="NCBI Taxonomy" id="3483"/>
    <lineage>
        <taxon>Eukaryota</taxon>
        <taxon>Viridiplantae</taxon>
        <taxon>Streptophyta</taxon>
        <taxon>Embryophyta</taxon>
        <taxon>Tracheophyta</taxon>
        <taxon>Spermatophyta</taxon>
        <taxon>Magnoliopsida</taxon>
        <taxon>eudicotyledons</taxon>
        <taxon>Gunneridae</taxon>
        <taxon>Pentapetalae</taxon>
        <taxon>rosids</taxon>
        <taxon>fabids</taxon>
        <taxon>Rosales</taxon>
        <taxon>Cannabaceae</taxon>
        <taxon>Cannabis</taxon>
    </lineage>
</organism>
<feature type="compositionally biased region" description="Polar residues" evidence="1">
    <location>
        <begin position="26"/>
        <end position="37"/>
    </location>
</feature>
<evidence type="ECO:0000313" key="3">
    <source>
        <dbReference type="Proteomes" id="UP000596661"/>
    </source>
</evidence>
<name>A0A803PQM4_CANSA</name>
<protein>
    <recommendedName>
        <fullName evidence="4">Retrotransposon Copia-like N-terminal domain-containing protein</fullName>
    </recommendedName>
</protein>
<dbReference type="EnsemblPlants" id="evm.model.05.491">
    <property type="protein sequence ID" value="cds.evm.model.05.491"/>
    <property type="gene ID" value="evm.TU.05.491"/>
</dbReference>
<reference evidence="2" key="1">
    <citation type="submission" date="2018-11" db="EMBL/GenBank/DDBJ databases">
        <authorList>
            <person name="Grassa J C."/>
        </authorList>
    </citation>
    <scope>NUCLEOTIDE SEQUENCE [LARGE SCALE GENOMIC DNA]</scope>
</reference>
<keyword evidence="3" id="KW-1185">Reference proteome</keyword>
<evidence type="ECO:0000313" key="2">
    <source>
        <dbReference type="EnsemblPlants" id="cds.evm.model.05.491"/>
    </source>
</evidence>
<dbReference type="Gramene" id="evm.model.05.491">
    <property type="protein sequence ID" value="cds.evm.model.05.491"/>
    <property type="gene ID" value="evm.TU.05.491"/>
</dbReference>
<feature type="region of interest" description="Disordered" evidence="1">
    <location>
        <begin position="1"/>
        <end position="37"/>
    </location>
</feature>
<sequence>MVGNGEKTPRVVVEGDSTISGGNGGQKTTTRGSQTQTPSIFVRPFGSTLNHPFALKLDRINFPLWRTMVYVIVRGHRLDGYLKDGIASEVLGCGSLSALWSILEALYGSHSKAKMDQCRTKIQTARKDVEYYLPIALLIEARPSTFWQEL</sequence>
<dbReference type="AlphaFoldDB" id="A0A803PQM4"/>
<dbReference type="Proteomes" id="UP000596661">
    <property type="component" value="Chromosome 5"/>
</dbReference>
<reference evidence="2" key="2">
    <citation type="submission" date="2021-03" db="UniProtKB">
        <authorList>
            <consortium name="EnsemblPlants"/>
        </authorList>
    </citation>
    <scope>IDENTIFICATION</scope>
</reference>
<evidence type="ECO:0000256" key="1">
    <source>
        <dbReference type="SAM" id="MobiDB-lite"/>
    </source>
</evidence>
<dbReference type="EMBL" id="UZAU01000426">
    <property type="status" value="NOT_ANNOTATED_CDS"/>
    <property type="molecule type" value="Genomic_DNA"/>
</dbReference>
<accession>A0A803PQM4</accession>